<protein>
    <recommendedName>
        <fullName evidence="3">HTH psq-type domain-containing protein</fullName>
    </recommendedName>
</protein>
<proteinExistence type="predicted"/>
<evidence type="ECO:0008006" key="3">
    <source>
        <dbReference type="Google" id="ProtNLM"/>
    </source>
</evidence>
<evidence type="ECO:0000313" key="2">
    <source>
        <dbReference type="Proteomes" id="UP000472372"/>
    </source>
</evidence>
<accession>A0A6S6VFV3</accession>
<reference evidence="1" key="1">
    <citation type="submission" date="2021-02" db="EMBL/GenBank/DDBJ databases">
        <authorList>
            <person name="Syme A R."/>
            <person name="Syme A R."/>
            <person name="Moolhuijzen P."/>
        </authorList>
    </citation>
    <scope>NUCLEOTIDE SEQUENCE</scope>
    <source>
        <strain evidence="1">W1-1</strain>
    </source>
</reference>
<gene>
    <name evidence="1" type="ORF">PTTW11_02990</name>
</gene>
<dbReference type="EMBL" id="HG992979">
    <property type="protein sequence ID" value="CAE7020012.1"/>
    <property type="molecule type" value="Genomic_DNA"/>
</dbReference>
<dbReference type="Proteomes" id="UP000472372">
    <property type="component" value="Chromosome 3"/>
</dbReference>
<name>A0A6S6VFV3_9PLEO</name>
<organism evidence="1 2">
    <name type="scientific">Pyrenophora teres f. teres</name>
    <dbReference type="NCBI Taxonomy" id="97479"/>
    <lineage>
        <taxon>Eukaryota</taxon>
        <taxon>Fungi</taxon>
        <taxon>Dikarya</taxon>
        <taxon>Ascomycota</taxon>
        <taxon>Pezizomycotina</taxon>
        <taxon>Dothideomycetes</taxon>
        <taxon>Pleosporomycetidae</taxon>
        <taxon>Pleosporales</taxon>
        <taxon>Pleosporineae</taxon>
        <taxon>Pleosporaceae</taxon>
        <taxon>Pyrenophora</taxon>
    </lineage>
</organism>
<dbReference type="AlphaFoldDB" id="A0A6S6VFV3"/>
<evidence type="ECO:0000313" key="1">
    <source>
        <dbReference type="EMBL" id="CAE7020012.1"/>
    </source>
</evidence>
<sequence>MDPIQEAIEYIESRELGDDFSYNKVAAQFGVERSTLARRHQGVHDQRGVSHRSLHPEHEAELVRYIKTLTERRLPPTKVMIQQFAS</sequence>